<sequence length="457" mass="50502">MNNNHTNSKVYSQQRAVLKPMKNVAIFEEEELEEDDTDAELEEETFMDDSSSSYSGTMAAIAHDSRNESMLLAQFLSTTGPEEYEKQDTKKQQQLKRASRLLKRLRKRPTMPVLRSATGGAAAAAAALPTSNNATTLQTQVEKKMNYIPLPVYDYYPADTPQQPKKESSKKSNTASTSTNTTSTSTNTTSRHQASKAKKQQQQVNNALRDSGIYSETNSEKDSFITSTTTAYGPLPPLPPFTTVMSELQFPHPPYAFKTSPNNYQQQQQNNPRRPAPLPPALASAAIATATSVCSSDGGTSTSAHIRSVPEAALKRRSVRLRHVQVQTTNEVDDETDKQASFGSSTGTSADKQACPHCRQPITAATGNRLRRPSCPPALSSGPALVTIKDTEDAKVLLAMIMKLKSQLEEEKQCRLKLEKAIHQRQSDDRKEQLAKERDRWAGDCLWLNDRIALLPE</sequence>
<dbReference type="AlphaFoldDB" id="A0AAN7HM22"/>
<evidence type="ECO:0000313" key="3">
    <source>
        <dbReference type="Proteomes" id="UP001304243"/>
    </source>
</evidence>
<reference evidence="2 3" key="1">
    <citation type="submission" date="2022-11" db="EMBL/GenBank/DDBJ databases">
        <title>Mucor velutinosus strain NIH1002 WGS.</title>
        <authorList>
            <person name="Subramanian P."/>
            <person name="Mullikin J.C."/>
            <person name="Segre J.A."/>
            <person name="Zelazny A.M."/>
        </authorList>
    </citation>
    <scope>NUCLEOTIDE SEQUENCE [LARGE SCALE GENOMIC DNA]</scope>
    <source>
        <strain evidence="2 3">NIH1002</strain>
    </source>
</reference>
<dbReference type="GeneID" id="89945509"/>
<organism evidence="2 3">
    <name type="scientific">Mucor velutinosus</name>
    <dbReference type="NCBI Taxonomy" id="708070"/>
    <lineage>
        <taxon>Eukaryota</taxon>
        <taxon>Fungi</taxon>
        <taxon>Fungi incertae sedis</taxon>
        <taxon>Mucoromycota</taxon>
        <taxon>Mucoromycotina</taxon>
        <taxon>Mucoromycetes</taxon>
        <taxon>Mucorales</taxon>
        <taxon>Mucorineae</taxon>
        <taxon>Mucoraceae</taxon>
        <taxon>Mucor</taxon>
    </lineage>
</organism>
<gene>
    <name evidence="2" type="ORF">ATC70_001807</name>
</gene>
<comment type="caution">
    <text evidence="2">The sequence shown here is derived from an EMBL/GenBank/DDBJ whole genome shotgun (WGS) entry which is preliminary data.</text>
</comment>
<feature type="compositionally biased region" description="Acidic residues" evidence="1">
    <location>
        <begin position="31"/>
        <end position="47"/>
    </location>
</feature>
<evidence type="ECO:0000256" key="1">
    <source>
        <dbReference type="SAM" id="MobiDB-lite"/>
    </source>
</evidence>
<dbReference type="EMBL" id="JASEJX010000015">
    <property type="protein sequence ID" value="KAK4514219.1"/>
    <property type="molecule type" value="Genomic_DNA"/>
</dbReference>
<feature type="region of interest" description="Disordered" evidence="1">
    <location>
        <begin position="31"/>
        <end position="54"/>
    </location>
</feature>
<feature type="region of interest" description="Disordered" evidence="1">
    <location>
        <begin position="327"/>
        <end position="354"/>
    </location>
</feature>
<evidence type="ECO:0000313" key="2">
    <source>
        <dbReference type="EMBL" id="KAK4514219.1"/>
    </source>
</evidence>
<dbReference type="RefSeq" id="XP_064680885.1">
    <property type="nucleotide sequence ID" value="XM_064821199.1"/>
</dbReference>
<accession>A0AAN7HM22</accession>
<feature type="compositionally biased region" description="Low complexity" evidence="1">
    <location>
        <begin position="171"/>
        <end position="190"/>
    </location>
</feature>
<feature type="compositionally biased region" description="Basic residues" evidence="1">
    <location>
        <begin position="93"/>
        <end position="103"/>
    </location>
</feature>
<dbReference type="Proteomes" id="UP001304243">
    <property type="component" value="Unassembled WGS sequence"/>
</dbReference>
<keyword evidence="3" id="KW-1185">Reference proteome</keyword>
<feature type="region of interest" description="Disordered" evidence="1">
    <location>
        <begin position="80"/>
        <end position="103"/>
    </location>
</feature>
<name>A0AAN7HM22_9FUNG</name>
<feature type="region of interest" description="Disordered" evidence="1">
    <location>
        <begin position="252"/>
        <end position="276"/>
    </location>
</feature>
<feature type="compositionally biased region" description="Polar residues" evidence="1">
    <location>
        <begin position="339"/>
        <end position="351"/>
    </location>
</feature>
<protein>
    <submittedName>
        <fullName evidence="2">Uncharacterized protein</fullName>
    </submittedName>
</protein>
<feature type="region of interest" description="Disordered" evidence="1">
    <location>
        <begin position="158"/>
        <end position="222"/>
    </location>
</feature>
<proteinExistence type="predicted"/>